<evidence type="ECO:0008006" key="5">
    <source>
        <dbReference type="Google" id="ProtNLM"/>
    </source>
</evidence>
<evidence type="ECO:0000313" key="4">
    <source>
        <dbReference type="Proteomes" id="UP000334923"/>
    </source>
</evidence>
<proteinExistence type="predicted"/>
<feature type="coiled-coil region" evidence="1">
    <location>
        <begin position="23"/>
        <end position="67"/>
    </location>
</feature>
<keyword evidence="4" id="KW-1185">Reference proteome</keyword>
<keyword evidence="2" id="KW-1133">Transmembrane helix</keyword>
<keyword evidence="2" id="KW-0812">Transmembrane</keyword>
<organism evidence="3 4">
    <name type="scientific">Methylacidimicrobium tartarophylax</name>
    <dbReference type="NCBI Taxonomy" id="1041768"/>
    <lineage>
        <taxon>Bacteria</taxon>
        <taxon>Pseudomonadati</taxon>
        <taxon>Verrucomicrobiota</taxon>
        <taxon>Methylacidimicrobium</taxon>
    </lineage>
</organism>
<reference evidence="3 4" key="1">
    <citation type="submission" date="2019-09" db="EMBL/GenBank/DDBJ databases">
        <authorList>
            <person name="Cremers G."/>
        </authorList>
    </citation>
    <scope>NUCLEOTIDE SEQUENCE [LARGE SCALE GENOMIC DNA]</scope>
    <source>
        <strain evidence="3">4A</strain>
    </source>
</reference>
<keyword evidence="1" id="KW-0175">Coiled coil</keyword>
<dbReference type="Proteomes" id="UP000334923">
    <property type="component" value="Unassembled WGS sequence"/>
</dbReference>
<dbReference type="AlphaFoldDB" id="A0A5E6M4U6"/>
<accession>A0A5E6M4U6</accession>
<evidence type="ECO:0000256" key="2">
    <source>
        <dbReference type="SAM" id="Phobius"/>
    </source>
</evidence>
<protein>
    <recommendedName>
        <fullName evidence="5">Chromosome partition protein Smc</fullName>
    </recommendedName>
</protein>
<keyword evidence="2" id="KW-0472">Membrane</keyword>
<sequence length="207" mass="23527">MSKKVGETASVPEESELASRFSVDDLNIKVQQAQEVLLDLERRREEIERQKRQLEELRKKQRDFEVGHRAVTEELTRSVALLERQEEDGQRELDDIRSVRKTLAGQLASLEALEPATWEPANLADELTRALALVDQSRAALRQSQGRLERLGWEAAERESTPTQAGGVLEETDEGFGFWHKVASGLAYSLPLILFLLGVSLFWFLKK</sequence>
<gene>
    <name evidence="3" type="ORF">MAMT_00048</name>
</gene>
<dbReference type="EMBL" id="CABFVA020000002">
    <property type="protein sequence ID" value="VVM04381.1"/>
    <property type="molecule type" value="Genomic_DNA"/>
</dbReference>
<evidence type="ECO:0000313" key="3">
    <source>
        <dbReference type="EMBL" id="VVM04381.1"/>
    </source>
</evidence>
<feature type="transmembrane region" description="Helical" evidence="2">
    <location>
        <begin position="186"/>
        <end position="205"/>
    </location>
</feature>
<name>A0A5E6M4U6_9BACT</name>
<evidence type="ECO:0000256" key="1">
    <source>
        <dbReference type="SAM" id="Coils"/>
    </source>
</evidence>
<dbReference type="RefSeq" id="WP_246186426.1">
    <property type="nucleotide sequence ID" value="NZ_CABFVA020000002.1"/>
</dbReference>